<feature type="region of interest" description="Disordered" evidence="1">
    <location>
        <begin position="53"/>
        <end position="84"/>
    </location>
</feature>
<sequence length="191" mass="20407">MVAARRHWAKLRLPPKFLATLPVFLPPVSKTQLKKLAQAERRAAAAAAAAAASGIPANSQKSSPTPEVSSGHAMGHAFNSSSGGVPVSGGVSQYKINAGLKESSTSGLTMNNVNSLYSLDKSGKPCRRWVKRPRSFKTFTGFKIDYNRYEPEATSDAEEKSNGVEANGDKINGDDMIREESVDVVKTEVAV</sequence>
<proteinExistence type="predicted"/>
<name>A0ABP0ZKL0_9ASCO</name>
<organism evidence="2 3">
    <name type="scientific">Lodderomyces beijingensis</name>
    <dbReference type="NCBI Taxonomy" id="1775926"/>
    <lineage>
        <taxon>Eukaryota</taxon>
        <taxon>Fungi</taxon>
        <taxon>Dikarya</taxon>
        <taxon>Ascomycota</taxon>
        <taxon>Saccharomycotina</taxon>
        <taxon>Pichiomycetes</taxon>
        <taxon>Debaryomycetaceae</taxon>
        <taxon>Candida/Lodderomyces clade</taxon>
        <taxon>Lodderomyces</taxon>
    </lineage>
</organism>
<evidence type="ECO:0000313" key="3">
    <source>
        <dbReference type="Proteomes" id="UP001497383"/>
    </source>
</evidence>
<dbReference type="PANTHER" id="PTHR28061:SF1">
    <property type="entry name" value="INO80 COMPLEX SUBUNIT 4"/>
    <property type="match status" value="1"/>
</dbReference>
<keyword evidence="3" id="KW-1185">Reference proteome</keyword>
<dbReference type="Pfam" id="PF08193">
    <property type="entry name" value="INO80_Ies4"/>
    <property type="match status" value="1"/>
</dbReference>
<dbReference type="EMBL" id="OZ022407">
    <property type="protein sequence ID" value="CAK9438684.1"/>
    <property type="molecule type" value="Genomic_DNA"/>
</dbReference>
<dbReference type="RefSeq" id="XP_066829846.1">
    <property type="nucleotide sequence ID" value="XM_066972959.1"/>
</dbReference>
<dbReference type="Proteomes" id="UP001497383">
    <property type="component" value="Chromosome 3"/>
</dbReference>
<dbReference type="PANTHER" id="PTHR28061">
    <property type="entry name" value="INO EIGHTY SUBUNIT 4"/>
    <property type="match status" value="1"/>
</dbReference>
<evidence type="ECO:0000313" key="2">
    <source>
        <dbReference type="EMBL" id="CAK9438684.1"/>
    </source>
</evidence>
<gene>
    <name evidence="2" type="ORF">LODBEIA_P29080</name>
</gene>
<feature type="region of interest" description="Disordered" evidence="1">
    <location>
        <begin position="152"/>
        <end position="178"/>
    </location>
</feature>
<reference evidence="2 3" key="1">
    <citation type="submission" date="2024-03" db="EMBL/GenBank/DDBJ databases">
        <authorList>
            <person name="Brejova B."/>
        </authorList>
    </citation>
    <scope>NUCLEOTIDE SEQUENCE [LARGE SCALE GENOMIC DNA]</scope>
    <source>
        <strain evidence="2 3">CBS 14171</strain>
    </source>
</reference>
<evidence type="ECO:0000256" key="1">
    <source>
        <dbReference type="SAM" id="MobiDB-lite"/>
    </source>
</evidence>
<feature type="compositionally biased region" description="Polar residues" evidence="1">
    <location>
        <begin position="56"/>
        <end position="68"/>
    </location>
</feature>
<dbReference type="GeneID" id="92208104"/>
<protein>
    <submittedName>
        <fullName evidence="2">Uncharacterized protein</fullName>
    </submittedName>
</protein>
<dbReference type="InterPro" id="IPR013175">
    <property type="entry name" value="INO80_su_Ies4"/>
</dbReference>
<accession>A0ABP0ZKL0</accession>